<feature type="domain" description="AB hydrolase-1" evidence="1">
    <location>
        <begin position="7"/>
        <end position="239"/>
    </location>
</feature>
<organism evidence="2 3">
    <name type="scientific">Chitinophaga jiangningensis</name>
    <dbReference type="NCBI Taxonomy" id="1419482"/>
    <lineage>
        <taxon>Bacteria</taxon>
        <taxon>Pseudomonadati</taxon>
        <taxon>Bacteroidota</taxon>
        <taxon>Chitinophagia</taxon>
        <taxon>Chitinophagales</taxon>
        <taxon>Chitinophagaceae</taxon>
        <taxon>Chitinophaga</taxon>
    </lineage>
</organism>
<dbReference type="STRING" id="1419482.SAMN05444266_10227"/>
<name>A0A1M6XU97_9BACT</name>
<dbReference type="InterPro" id="IPR000073">
    <property type="entry name" value="AB_hydrolase_1"/>
</dbReference>
<dbReference type="RefSeq" id="WP_073078586.1">
    <property type="nucleotide sequence ID" value="NZ_FRBL01000002.1"/>
</dbReference>
<dbReference type="Proteomes" id="UP000184420">
    <property type="component" value="Unassembled WGS sequence"/>
</dbReference>
<evidence type="ECO:0000313" key="2">
    <source>
        <dbReference type="EMBL" id="SHL09590.1"/>
    </source>
</evidence>
<evidence type="ECO:0000259" key="1">
    <source>
        <dbReference type="Pfam" id="PF12697"/>
    </source>
</evidence>
<dbReference type="Pfam" id="PF12697">
    <property type="entry name" value="Abhydrolase_6"/>
    <property type="match status" value="1"/>
</dbReference>
<dbReference type="Gene3D" id="3.40.50.1820">
    <property type="entry name" value="alpha/beta hydrolase"/>
    <property type="match status" value="1"/>
</dbReference>
<evidence type="ECO:0000313" key="3">
    <source>
        <dbReference type="Proteomes" id="UP000184420"/>
    </source>
</evidence>
<keyword evidence="3" id="KW-1185">Reference proteome</keyword>
<dbReference type="SUPFAM" id="SSF53474">
    <property type="entry name" value="alpha/beta-Hydrolases"/>
    <property type="match status" value="1"/>
</dbReference>
<dbReference type="AlphaFoldDB" id="A0A1M6XU97"/>
<proteinExistence type="predicted"/>
<reference evidence="2 3" key="1">
    <citation type="submission" date="2016-11" db="EMBL/GenBank/DDBJ databases">
        <authorList>
            <person name="Jaros S."/>
            <person name="Januszkiewicz K."/>
            <person name="Wedrychowicz H."/>
        </authorList>
    </citation>
    <scope>NUCLEOTIDE SEQUENCE [LARGE SCALE GENOMIC DNA]</scope>
    <source>
        <strain evidence="2 3">DSM 27406</strain>
    </source>
</reference>
<accession>A0A1M6XU97</accession>
<sequence length="254" mass="28833">MINSSTIVFITGAYVSHACWDQWQTYFQHKGYNTMAPPWPGKDADTKTLRERYPDKQLAAVSMDDIINQYISIINKLPEKPVVIGHSFGGLFAQVLLNRGYAAAGVAIHAVMPQGIIPYEYNFLKSNLPLLASLNSTYLMPFSRWQFAFTNGMPLEVQQQTYEQLVIPESRKAALGGLTKAAYVDFKKPHPPLLMMAGTEDQCIPAHLCKRVYNSYKDRNSITDFVVKDRNHFVLGQPEWEQDAEEVAGWLRRN</sequence>
<protein>
    <submittedName>
        <fullName evidence="2">Pimeloyl-ACP methyl ester carboxylesterase</fullName>
    </submittedName>
</protein>
<dbReference type="EMBL" id="FRBL01000002">
    <property type="protein sequence ID" value="SHL09590.1"/>
    <property type="molecule type" value="Genomic_DNA"/>
</dbReference>
<gene>
    <name evidence="2" type="ORF">SAMN05444266_10227</name>
</gene>
<dbReference type="InterPro" id="IPR029058">
    <property type="entry name" value="AB_hydrolase_fold"/>
</dbReference>